<gene>
    <name evidence="2" type="ORF">HPP92_018633</name>
</gene>
<accession>A0A835Q960</accession>
<dbReference type="EMBL" id="JADCNL010000009">
    <property type="protein sequence ID" value="KAG0467053.1"/>
    <property type="molecule type" value="Genomic_DNA"/>
</dbReference>
<evidence type="ECO:0000256" key="1">
    <source>
        <dbReference type="SAM" id="MobiDB-lite"/>
    </source>
</evidence>
<name>A0A835Q960_VANPL</name>
<reference evidence="2 3" key="1">
    <citation type="journal article" date="2020" name="Nat. Food">
        <title>A phased Vanilla planifolia genome enables genetic improvement of flavour and production.</title>
        <authorList>
            <person name="Hasing T."/>
            <person name="Tang H."/>
            <person name="Brym M."/>
            <person name="Khazi F."/>
            <person name="Huang T."/>
            <person name="Chambers A.H."/>
        </authorList>
    </citation>
    <scope>NUCLEOTIDE SEQUENCE [LARGE SCALE GENOMIC DNA]</scope>
    <source>
        <tissue evidence="2">Leaf</tissue>
    </source>
</reference>
<protein>
    <recommendedName>
        <fullName evidence="4">Pollen preferential protein</fullName>
    </recommendedName>
</protein>
<evidence type="ECO:0008006" key="4">
    <source>
        <dbReference type="Google" id="ProtNLM"/>
    </source>
</evidence>
<dbReference type="PANTHER" id="PTHR33264:SF8">
    <property type="entry name" value="EXPRESSED PROTEIN"/>
    <property type="match status" value="1"/>
</dbReference>
<keyword evidence="3" id="KW-1185">Reference proteome</keyword>
<organism evidence="2 3">
    <name type="scientific">Vanilla planifolia</name>
    <name type="common">Vanilla</name>
    <dbReference type="NCBI Taxonomy" id="51239"/>
    <lineage>
        <taxon>Eukaryota</taxon>
        <taxon>Viridiplantae</taxon>
        <taxon>Streptophyta</taxon>
        <taxon>Embryophyta</taxon>
        <taxon>Tracheophyta</taxon>
        <taxon>Spermatophyta</taxon>
        <taxon>Magnoliopsida</taxon>
        <taxon>Liliopsida</taxon>
        <taxon>Asparagales</taxon>
        <taxon>Orchidaceae</taxon>
        <taxon>Vanilloideae</taxon>
        <taxon>Vanilleae</taxon>
        <taxon>Vanilla</taxon>
    </lineage>
</organism>
<evidence type="ECO:0000313" key="2">
    <source>
        <dbReference type="EMBL" id="KAG0467053.1"/>
    </source>
</evidence>
<dbReference type="AlphaFoldDB" id="A0A835Q960"/>
<dbReference type="PANTHER" id="PTHR33264">
    <property type="entry name" value="EXPRESSED PROTEIN"/>
    <property type="match status" value="1"/>
</dbReference>
<comment type="caution">
    <text evidence="2">The sequence shown here is derived from an EMBL/GenBank/DDBJ whole genome shotgun (WGS) entry which is preliminary data.</text>
</comment>
<feature type="region of interest" description="Disordered" evidence="1">
    <location>
        <begin position="131"/>
        <end position="154"/>
    </location>
</feature>
<feature type="compositionally biased region" description="Low complexity" evidence="1">
    <location>
        <begin position="138"/>
        <end position="148"/>
    </location>
</feature>
<feature type="region of interest" description="Disordered" evidence="1">
    <location>
        <begin position="1"/>
        <end position="71"/>
    </location>
</feature>
<evidence type="ECO:0000313" key="3">
    <source>
        <dbReference type="Proteomes" id="UP000636800"/>
    </source>
</evidence>
<proteinExistence type="predicted"/>
<sequence length="212" mass="23231">MKRRKRHIKEGSNQRTCNDSMHDRHRPSAAENGTKGRAAPVLEKSSEGNLPEAASVIPHRHRRKQAALTKASKPRTRLAEIAGGSMAGCVAICCCCPCGLFNLLILAVLRLPAGLFLRAFRKRSSLREARKRTAIVDSGSGPSSGGSSNTECSNAEDDDVAELAGMRVLMVVEDSWPMRSPSAEMVQMDKEMWSRFCGSGFWRSLSQREGGW</sequence>
<dbReference type="Proteomes" id="UP000636800">
    <property type="component" value="Unassembled WGS sequence"/>
</dbReference>